<evidence type="ECO:0000313" key="7">
    <source>
        <dbReference type="Proteomes" id="UP000198765"/>
    </source>
</evidence>
<feature type="region of interest" description="Disordered" evidence="4">
    <location>
        <begin position="239"/>
        <end position="359"/>
    </location>
</feature>
<dbReference type="InterPro" id="IPR051782">
    <property type="entry name" value="ABC_Transporter_VariousFunc"/>
</dbReference>
<dbReference type="EMBL" id="LT594324">
    <property type="protein sequence ID" value="SBT51609.1"/>
    <property type="molecule type" value="Genomic_DNA"/>
</dbReference>
<dbReference type="GO" id="GO:0005524">
    <property type="term" value="F:ATP binding"/>
    <property type="evidence" value="ECO:0007669"/>
    <property type="project" value="UniProtKB-KW"/>
</dbReference>
<accession>A0A1A9A5Z0</accession>
<dbReference type="Proteomes" id="UP000198765">
    <property type="component" value="Chromosome I"/>
</dbReference>
<gene>
    <name evidence="6" type="ORF">GA0070621_4114</name>
</gene>
<dbReference type="GO" id="GO:0016887">
    <property type="term" value="F:ATP hydrolysis activity"/>
    <property type="evidence" value="ECO:0007669"/>
    <property type="project" value="InterPro"/>
</dbReference>
<evidence type="ECO:0000313" key="6">
    <source>
        <dbReference type="EMBL" id="SBT51609.1"/>
    </source>
</evidence>
<dbReference type="PATRIC" id="fig|299146.4.peg.4258"/>
<dbReference type="SMART" id="SM00382">
    <property type="entry name" value="AAA"/>
    <property type="match status" value="1"/>
</dbReference>
<dbReference type="Gene3D" id="3.40.50.300">
    <property type="entry name" value="P-loop containing nucleotide triphosphate hydrolases"/>
    <property type="match status" value="1"/>
</dbReference>
<feature type="compositionally biased region" description="Low complexity" evidence="4">
    <location>
        <begin position="268"/>
        <end position="304"/>
    </location>
</feature>
<feature type="domain" description="ABC transporter" evidence="5">
    <location>
        <begin position="1"/>
        <end position="222"/>
    </location>
</feature>
<dbReference type="SUPFAM" id="SSF52540">
    <property type="entry name" value="P-loop containing nucleoside triphosphate hydrolases"/>
    <property type="match status" value="1"/>
</dbReference>
<dbReference type="InterPro" id="IPR003439">
    <property type="entry name" value="ABC_transporter-like_ATP-bd"/>
</dbReference>
<evidence type="ECO:0000259" key="5">
    <source>
        <dbReference type="PROSITE" id="PS50893"/>
    </source>
</evidence>
<organism evidence="6 7">
    <name type="scientific">Micromonospora narathiwatensis</name>
    <dbReference type="NCBI Taxonomy" id="299146"/>
    <lineage>
        <taxon>Bacteria</taxon>
        <taxon>Bacillati</taxon>
        <taxon>Actinomycetota</taxon>
        <taxon>Actinomycetes</taxon>
        <taxon>Micromonosporales</taxon>
        <taxon>Micromonosporaceae</taxon>
        <taxon>Micromonospora</taxon>
    </lineage>
</organism>
<evidence type="ECO:0000256" key="4">
    <source>
        <dbReference type="SAM" id="MobiDB-lite"/>
    </source>
</evidence>
<evidence type="ECO:0000256" key="1">
    <source>
        <dbReference type="ARBA" id="ARBA00022448"/>
    </source>
</evidence>
<dbReference type="InterPro" id="IPR003593">
    <property type="entry name" value="AAA+_ATPase"/>
</dbReference>
<keyword evidence="3" id="KW-0067">ATP-binding</keyword>
<sequence length="359" mass="37186">MRLENVWLRYHRRGPWVLRQTEVRIGPGEAAVVLGRNGAGKSTLLQLTAGGLRPTRGRVVDRPAAVGWVPERFPADQPFTVAQYLAAMGRVAGLSGPATDRAVRHWVDRLGLARFWEVRLPRLSKGTAQKVGLAQALLRRPGLLVLDEPWEGLDAAARELVPVFIDEVLADGGTVLVSDHRGETVRLPGARRWTVADGTVTEQASSGDTAMAVVELAVPAAGVAAAVARLRADGHHVLRVREHAAPPPATRPDPGPPPDATPRPVAAPPTDAASPPAVAPLADAASPPAARSAVPPADAVSSPANGPWPGIGSAQAAGPRPGGGPTVDAPIPVEPAPAPPDAGVLAGRDLTGPAREVTR</sequence>
<feature type="compositionally biased region" description="Pro residues" evidence="4">
    <location>
        <begin position="245"/>
        <end position="267"/>
    </location>
</feature>
<dbReference type="AlphaFoldDB" id="A0A1A9A5Z0"/>
<reference evidence="6 7" key="1">
    <citation type="submission" date="2016-06" db="EMBL/GenBank/DDBJ databases">
        <authorList>
            <person name="Kjaerup R.B."/>
            <person name="Dalgaard T.S."/>
            <person name="Juul-Madsen H.R."/>
        </authorList>
    </citation>
    <scope>NUCLEOTIDE SEQUENCE [LARGE SCALE GENOMIC DNA]</scope>
    <source>
        <strain evidence="6 7">DSM 45248</strain>
    </source>
</reference>
<protein>
    <submittedName>
        <fullName evidence="6">ABC transporter</fullName>
    </submittedName>
</protein>
<keyword evidence="7" id="KW-1185">Reference proteome</keyword>
<proteinExistence type="predicted"/>
<keyword evidence="1" id="KW-0813">Transport</keyword>
<evidence type="ECO:0000256" key="2">
    <source>
        <dbReference type="ARBA" id="ARBA00022741"/>
    </source>
</evidence>
<keyword evidence="2" id="KW-0547">Nucleotide-binding</keyword>
<dbReference type="PANTHER" id="PTHR42939">
    <property type="entry name" value="ABC TRANSPORTER ATP-BINDING PROTEIN ALBC-RELATED"/>
    <property type="match status" value="1"/>
</dbReference>
<dbReference type="InterPro" id="IPR027417">
    <property type="entry name" value="P-loop_NTPase"/>
</dbReference>
<dbReference type="Pfam" id="PF00005">
    <property type="entry name" value="ABC_tran"/>
    <property type="match status" value="1"/>
</dbReference>
<evidence type="ECO:0000256" key="3">
    <source>
        <dbReference type="ARBA" id="ARBA00022840"/>
    </source>
</evidence>
<dbReference type="RefSeq" id="WP_167667089.1">
    <property type="nucleotide sequence ID" value="NZ_LT594324.1"/>
</dbReference>
<name>A0A1A9A5Z0_9ACTN</name>
<dbReference type="PANTHER" id="PTHR42939:SF1">
    <property type="entry name" value="ABC TRANSPORTER ATP-BINDING PROTEIN ALBC-RELATED"/>
    <property type="match status" value="1"/>
</dbReference>
<dbReference type="PROSITE" id="PS50893">
    <property type="entry name" value="ABC_TRANSPORTER_2"/>
    <property type="match status" value="1"/>
</dbReference>